<reference evidence="2" key="1">
    <citation type="submission" date="2023-06" db="EMBL/GenBank/DDBJ databases">
        <title>Genomic analysis of the entomopathogenic nematode Steinernema hermaphroditum.</title>
        <authorList>
            <person name="Schwarz E.M."/>
            <person name="Heppert J.K."/>
            <person name="Baniya A."/>
            <person name="Schwartz H.T."/>
            <person name="Tan C.-H."/>
            <person name="Antoshechkin I."/>
            <person name="Sternberg P.W."/>
            <person name="Goodrich-Blair H."/>
            <person name="Dillman A.R."/>
        </authorList>
    </citation>
    <scope>NUCLEOTIDE SEQUENCE</scope>
    <source>
        <strain evidence="2">PS9179</strain>
        <tissue evidence="2">Whole animal</tissue>
    </source>
</reference>
<dbReference type="AlphaFoldDB" id="A0AA39HJW1"/>
<proteinExistence type="predicted"/>
<gene>
    <name evidence="2" type="ORF">QR680_018298</name>
</gene>
<accession>A0AA39HJW1</accession>
<evidence type="ECO:0000313" key="2">
    <source>
        <dbReference type="EMBL" id="KAK0405987.1"/>
    </source>
</evidence>
<evidence type="ECO:0000256" key="1">
    <source>
        <dbReference type="SAM" id="Phobius"/>
    </source>
</evidence>
<sequence length="282" mass="31310">MSSPPATSRSSTSASSCSIFSCSERFLRQSTIDTIGSVGSDNLEKRIADFLSQGDEMNSLGVVYRILIVLLLLLLLLCSAFSSWILFAAAVDMSGISHNLLSIVDPYGSIDFGSFHKNSVLISTKVTDVKNKEGQSVEIEVVERLPDFPRFPSDVPPAQGDRNRPALGKYLQERLSAALLIANQPNPLSRFEPDFPPQDKNEPLKNNYFPFQVPPAIWPNFQPIVGQQTPNGFAQNIPSPEYPSNILSYQREIDSRTDPSKPPAANNWEFVPYNYRAGPWRT</sequence>
<keyword evidence="1" id="KW-0472">Membrane</keyword>
<keyword evidence="1" id="KW-1133">Transmembrane helix</keyword>
<keyword evidence="1" id="KW-0812">Transmembrane</keyword>
<keyword evidence="3" id="KW-1185">Reference proteome</keyword>
<name>A0AA39HJW1_9BILA</name>
<dbReference type="EMBL" id="JAUCMV010000004">
    <property type="protein sequence ID" value="KAK0405987.1"/>
    <property type="molecule type" value="Genomic_DNA"/>
</dbReference>
<feature type="transmembrane region" description="Helical" evidence="1">
    <location>
        <begin position="62"/>
        <end position="91"/>
    </location>
</feature>
<organism evidence="2 3">
    <name type="scientific">Steinernema hermaphroditum</name>
    <dbReference type="NCBI Taxonomy" id="289476"/>
    <lineage>
        <taxon>Eukaryota</taxon>
        <taxon>Metazoa</taxon>
        <taxon>Ecdysozoa</taxon>
        <taxon>Nematoda</taxon>
        <taxon>Chromadorea</taxon>
        <taxon>Rhabditida</taxon>
        <taxon>Tylenchina</taxon>
        <taxon>Panagrolaimomorpha</taxon>
        <taxon>Strongyloidoidea</taxon>
        <taxon>Steinernematidae</taxon>
        <taxon>Steinernema</taxon>
    </lineage>
</organism>
<comment type="caution">
    <text evidence="2">The sequence shown here is derived from an EMBL/GenBank/DDBJ whole genome shotgun (WGS) entry which is preliminary data.</text>
</comment>
<dbReference type="Proteomes" id="UP001175271">
    <property type="component" value="Unassembled WGS sequence"/>
</dbReference>
<protein>
    <submittedName>
        <fullName evidence="2">Uncharacterized protein</fullName>
    </submittedName>
</protein>
<evidence type="ECO:0000313" key="3">
    <source>
        <dbReference type="Proteomes" id="UP001175271"/>
    </source>
</evidence>